<evidence type="ECO:0000313" key="3">
    <source>
        <dbReference type="Proteomes" id="UP000632535"/>
    </source>
</evidence>
<dbReference type="Proteomes" id="UP000632535">
    <property type="component" value="Unassembled WGS sequence"/>
</dbReference>
<keyword evidence="3" id="KW-1185">Reference proteome</keyword>
<feature type="region of interest" description="Disordered" evidence="1">
    <location>
        <begin position="100"/>
        <end position="144"/>
    </location>
</feature>
<accession>A0ABQ2B2D3</accession>
<feature type="compositionally biased region" description="Low complexity" evidence="1">
    <location>
        <begin position="133"/>
        <end position="144"/>
    </location>
</feature>
<evidence type="ECO:0000313" key="2">
    <source>
        <dbReference type="EMBL" id="GGI04237.1"/>
    </source>
</evidence>
<evidence type="ECO:0000256" key="1">
    <source>
        <dbReference type="SAM" id="MobiDB-lite"/>
    </source>
</evidence>
<proteinExistence type="predicted"/>
<organism evidence="2 3">
    <name type="scientific">Isoptericola cucumis</name>
    <dbReference type="NCBI Taxonomy" id="1776856"/>
    <lineage>
        <taxon>Bacteria</taxon>
        <taxon>Bacillati</taxon>
        <taxon>Actinomycetota</taxon>
        <taxon>Actinomycetes</taxon>
        <taxon>Micrococcales</taxon>
        <taxon>Promicromonosporaceae</taxon>
        <taxon>Isoptericola</taxon>
    </lineage>
</organism>
<feature type="compositionally biased region" description="Basic residues" evidence="1">
    <location>
        <begin position="101"/>
        <end position="117"/>
    </location>
</feature>
<protein>
    <submittedName>
        <fullName evidence="2">Uncharacterized protein</fullName>
    </submittedName>
</protein>
<gene>
    <name evidence="2" type="ORF">GCM10007368_00140</name>
</gene>
<reference evidence="3" key="1">
    <citation type="journal article" date="2019" name="Int. J. Syst. Evol. Microbiol.">
        <title>The Global Catalogue of Microorganisms (GCM) 10K type strain sequencing project: providing services to taxonomists for standard genome sequencing and annotation.</title>
        <authorList>
            <consortium name="The Broad Institute Genomics Platform"/>
            <consortium name="The Broad Institute Genome Sequencing Center for Infectious Disease"/>
            <person name="Wu L."/>
            <person name="Ma J."/>
        </authorList>
    </citation>
    <scope>NUCLEOTIDE SEQUENCE [LARGE SCALE GENOMIC DNA]</scope>
    <source>
        <strain evidence="3">CCM 8653</strain>
    </source>
</reference>
<comment type="caution">
    <text evidence="2">The sequence shown here is derived from an EMBL/GenBank/DDBJ whole genome shotgun (WGS) entry which is preliminary data.</text>
</comment>
<sequence length="144" mass="15224">MACGTCGRQASGFRDLAWRVVAPAAFRDAAIRCVPARTEDLVQGGLAGAAVGHDARQDQFDVGRLEVRRLEVGCVARDVGPFGRSTVGRVASGIRPFVLGRPRRRRAREGHHERARRPGYGAPRTAQRSVGSAGAAPPDEAAAG</sequence>
<dbReference type="EMBL" id="BMDG01000001">
    <property type="protein sequence ID" value="GGI04237.1"/>
    <property type="molecule type" value="Genomic_DNA"/>
</dbReference>
<name>A0ABQ2B2D3_9MICO</name>